<dbReference type="RefSeq" id="XP_052942465.1">
    <property type="nucleotide sequence ID" value="XM_053088047.1"/>
</dbReference>
<protein>
    <recommendedName>
        <fullName evidence="3">amidophosphoribosyltransferase</fullName>
        <ecNumber evidence="3">2.4.2.14</ecNumber>
    </recommendedName>
</protein>
<accession>A0AA38H227</accession>
<evidence type="ECO:0000256" key="6">
    <source>
        <dbReference type="ARBA" id="ARBA00022755"/>
    </source>
</evidence>
<evidence type="ECO:0000313" key="11">
    <source>
        <dbReference type="Proteomes" id="UP001164286"/>
    </source>
</evidence>
<dbReference type="GO" id="GO:0006164">
    <property type="term" value="P:purine nucleotide biosynthetic process"/>
    <property type="evidence" value="ECO:0007669"/>
    <property type="project" value="UniProtKB-KW"/>
</dbReference>
<dbReference type="Gene3D" id="3.40.50.2020">
    <property type="match status" value="1"/>
</dbReference>
<dbReference type="NCBIfam" id="TIGR01134">
    <property type="entry name" value="purF"/>
    <property type="match status" value="1"/>
</dbReference>
<gene>
    <name evidence="10" type="ORF">MKK02DRAFT_30441</name>
</gene>
<keyword evidence="6" id="KW-0658">Purine biosynthesis</keyword>
<evidence type="ECO:0000313" key="10">
    <source>
        <dbReference type="EMBL" id="KAI9632688.1"/>
    </source>
</evidence>
<reference evidence="10" key="1">
    <citation type="journal article" date="2022" name="G3 (Bethesda)">
        <title>High quality genome of the basidiomycete yeast Dioszegia hungarica PDD-24b-2 isolated from cloud water.</title>
        <authorList>
            <person name="Jarrige D."/>
            <person name="Haridas S."/>
            <person name="Bleykasten-Grosshans C."/>
            <person name="Joly M."/>
            <person name="Nadalig T."/>
            <person name="Sancelme M."/>
            <person name="Vuilleumier S."/>
            <person name="Grigoriev I.V."/>
            <person name="Amato P."/>
            <person name="Bringel F."/>
        </authorList>
    </citation>
    <scope>NUCLEOTIDE SEQUENCE</scope>
    <source>
        <strain evidence="10">PDD-24b-2</strain>
    </source>
</reference>
<comment type="pathway">
    <text evidence="1">Purine metabolism; IMP biosynthesis via de novo pathway; N(1)-(5-phospho-D-ribosyl)glycinamide from 5-phospho-alpha-D-ribose 1-diphosphate: step 1/2.</text>
</comment>
<dbReference type="PROSITE" id="PS51278">
    <property type="entry name" value="GATASE_TYPE_2"/>
    <property type="match status" value="1"/>
</dbReference>
<dbReference type="InterPro" id="IPR035584">
    <property type="entry name" value="PurF_N"/>
</dbReference>
<organism evidence="10 11">
    <name type="scientific">Dioszegia hungarica</name>
    <dbReference type="NCBI Taxonomy" id="4972"/>
    <lineage>
        <taxon>Eukaryota</taxon>
        <taxon>Fungi</taxon>
        <taxon>Dikarya</taxon>
        <taxon>Basidiomycota</taxon>
        <taxon>Agaricomycotina</taxon>
        <taxon>Tremellomycetes</taxon>
        <taxon>Tremellales</taxon>
        <taxon>Bulleribasidiaceae</taxon>
        <taxon>Dioszegia</taxon>
    </lineage>
</organism>
<keyword evidence="4" id="KW-0328">Glycosyltransferase</keyword>
<evidence type="ECO:0000256" key="2">
    <source>
        <dbReference type="ARBA" id="ARBA00010138"/>
    </source>
</evidence>
<dbReference type="HAMAP" id="MF_01931">
    <property type="entry name" value="PurF"/>
    <property type="match status" value="1"/>
</dbReference>
<dbReference type="SUPFAM" id="SSF53271">
    <property type="entry name" value="PRTase-like"/>
    <property type="match status" value="1"/>
</dbReference>
<dbReference type="EMBL" id="JAKWFO010000014">
    <property type="protein sequence ID" value="KAI9632688.1"/>
    <property type="molecule type" value="Genomic_DNA"/>
</dbReference>
<dbReference type="InterPro" id="IPR000836">
    <property type="entry name" value="PRTase_dom"/>
</dbReference>
<sequence length="629" mass="68170">MFGSGSGRPRPDRAEVQPADANISSQAFRQTTTSISHLFIATTTRRLVYPQGSPQAKRNLSGLCKMCGVLGVLLHDPLATQTAQAGSEMYVRCDYPHAEGLSLLQHRGQDAAGCVTCGQGGRFYQVKANGMVRDVFDGASVAGLKGWMGVGHVRYPTAGSSGHAEAQPFYVNSPYGIVLAHNGNLINTPSLRQFLDADAHRHVNTDSDSELMLNIFADNLQKTGKFRINEEDIFTALRDMMVTCSGAYACVAMLAGFGIIAFRDPNGIRPLGVATRQGARGGVDYMAASESVVAQGLGYSDWQDVQPGEAVIITRAGATRRIVAPNKKFAPDMFEFVYFARPDSTIDGISVYRSRMRMGELLGETAKAELTKAGLTVDVVIPVPDTSRVAALQLAQYLGIPYREGFVKNRYVGRTFIMPGQTQRRKNVRRKLNAIPMEFAGKTVMLVDDSIVRGTTSKEIVQMAKDVGALKVIFASCAPPIRFSNVYGIDMPSRHELVAHNRTTDEIATEIGADLVIYQEMQDLVRSCQELNEGIESFDCSVFNGEYVTGGVDAAYLDRLERLRNDNAKAKKLGKGLEEAEFQIEGGCAGPMNGSDSLIGLGNHSPKVGPTNMPTPNDSVGLHNSWFGS</sequence>
<feature type="region of interest" description="Disordered" evidence="8">
    <location>
        <begin position="608"/>
        <end position="629"/>
    </location>
</feature>
<name>A0AA38H227_9TREE</name>
<dbReference type="GeneID" id="77727252"/>
<evidence type="ECO:0000256" key="4">
    <source>
        <dbReference type="ARBA" id="ARBA00022676"/>
    </source>
</evidence>
<dbReference type="AlphaFoldDB" id="A0AA38H227"/>
<comment type="similarity">
    <text evidence="2">In the C-terminal section; belongs to the purine/pyrimidine phosphoribosyltransferase family.</text>
</comment>
<dbReference type="Pfam" id="PF00156">
    <property type="entry name" value="Pribosyltran"/>
    <property type="match status" value="1"/>
</dbReference>
<dbReference type="InterPro" id="IPR029057">
    <property type="entry name" value="PRTase-like"/>
</dbReference>
<proteinExistence type="inferred from homology"/>
<evidence type="ECO:0000256" key="7">
    <source>
        <dbReference type="ARBA" id="ARBA00022962"/>
    </source>
</evidence>
<evidence type="ECO:0000256" key="3">
    <source>
        <dbReference type="ARBA" id="ARBA00011941"/>
    </source>
</evidence>
<dbReference type="GO" id="GO:0009113">
    <property type="term" value="P:purine nucleobase biosynthetic process"/>
    <property type="evidence" value="ECO:0007669"/>
    <property type="project" value="InterPro"/>
</dbReference>
<evidence type="ECO:0000256" key="1">
    <source>
        <dbReference type="ARBA" id="ARBA00005209"/>
    </source>
</evidence>
<dbReference type="Proteomes" id="UP001164286">
    <property type="component" value="Unassembled WGS sequence"/>
</dbReference>
<evidence type="ECO:0000259" key="9">
    <source>
        <dbReference type="PROSITE" id="PS51278"/>
    </source>
</evidence>
<dbReference type="InterPro" id="IPR029055">
    <property type="entry name" value="Ntn_hydrolases_N"/>
</dbReference>
<dbReference type="Gene3D" id="3.60.20.10">
    <property type="entry name" value="Glutamine Phosphoribosylpyrophosphate, subunit 1, domain 1"/>
    <property type="match status" value="1"/>
</dbReference>
<dbReference type="PANTHER" id="PTHR11907">
    <property type="entry name" value="AMIDOPHOSPHORIBOSYLTRANSFERASE"/>
    <property type="match status" value="1"/>
</dbReference>
<dbReference type="CDD" id="cd00715">
    <property type="entry name" value="GPATase_N"/>
    <property type="match status" value="1"/>
</dbReference>
<comment type="caution">
    <text evidence="10">The sequence shown here is derived from an EMBL/GenBank/DDBJ whole genome shotgun (WGS) entry which is preliminary data.</text>
</comment>
<dbReference type="GO" id="GO:0004044">
    <property type="term" value="F:amidophosphoribosyltransferase activity"/>
    <property type="evidence" value="ECO:0007669"/>
    <property type="project" value="UniProtKB-EC"/>
</dbReference>
<dbReference type="InterPro" id="IPR017932">
    <property type="entry name" value="GATase_2_dom"/>
</dbReference>
<evidence type="ECO:0000256" key="8">
    <source>
        <dbReference type="SAM" id="MobiDB-lite"/>
    </source>
</evidence>
<keyword evidence="7" id="KW-0315">Glutamine amidotransferase</keyword>
<dbReference type="CDD" id="cd06223">
    <property type="entry name" value="PRTases_typeI"/>
    <property type="match status" value="1"/>
</dbReference>
<dbReference type="InterPro" id="IPR005854">
    <property type="entry name" value="PurF"/>
</dbReference>
<dbReference type="Pfam" id="PF13522">
    <property type="entry name" value="GATase_6"/>
    <property type="match status" value="1"/>
</dbReference>
<evidence type="ECO:0000256" key="5">
    <source>
        <dbReference type="ARBA" id="ARBA00022679"/>
    </source>
</evidence>
<keyword evidence="11" id="KW-1185">Reference proteome</keyword>
<dbReference type="SUPFAM" id="SSF56235">
    <property type="entry name" value="N-terminal nucleophile aminohydrolases (Ntn hydrolases)"/>
    <property type="match status" value="1"/>
</dbReference>
<feature type="domain" description="Glutamine amidotransferase type-2" evidence="9">
    <location>
        <begin position="67"/>
        <end position="316"/>
    </location>
</feature>
<keyword evidence="5" id="KW-0808">Transferase</keyword>
<dbReference type="EC" id="2.4.2.14" evidence="3"/>